<evidence type="ECO:0000256" key="10">
    <source>
        <dbReference type="PIRSR" id="PIRSR600760-2"/>
    </source>
</evidence>
<reference evidence="11 12" key="1">
    <citation type="submission" date="2020-08" db="EMBL/GenBank/DDBJ databases">
        <title>Genomic Encyclopedia of Type Strains, Phase IV (KMG-IV): sequencing the most valuable type-strain genomes for metagenomic binning, comparative biology and taxonomic classification.</title>
        <authorList>
            <person name="Goeker M."/>
        </authorList>
    </citation>
    <scope>NUCLEOTIDE SEQUENCE [LARGE SCALE GENOMIC DNA]</scope>
    <source>
        <strain evidence="11 12">DSM 14878</strain>
    </source>
</reference>
<dbReference type="Gene3D" id="3.40.190.80">
    <property type="match status" value="1"/>
</dbReference>
<comment type="caution">
    <text evidence="11">The sequence shown here is derived from an EMBL/GenBank/DDBJ whole genome shotgun (WGS) entry which is preliminary data.</text>
</comment>
<evidence type="ECO:0000256" key="9">
    <source>
        <dbReference type="HAMAP-Rule" id="MF_02095"/>
    </source>
</evidence>
<dbReference type="InterPro" id="IPR000760">
    <property type="entry name" value="Inositol_monophosphatase-like"/>
</dbReference>
<dbReference type="PANTHER" id="PTHR43028:SF5">
    <property type="entry name" value="3'(2'),5'-BISPHOSPHATE NUCLEOTIDASE 1"/>
    <property type="match status" value="1"/>
</dbReference>
<dbReference type="RefSeq" id="WP_183198775.1">
    <property type="nucleotide sequence ID" value="NZ_JACIDA010000004.1"/>
</dbReference>
<feature type="binding site" evidence="9">
    <location>
        <position position="235"/>
    </location>
    <ligand>
        <name>substrate</name>
    </ligand>
</feature>
<sequence length="275" mass="29130">MTTSPTNTLALDLESGALSLAIAEIAEDAARLILPYWRSNTAVETKSDDSPVTQADRAAEALILERLAALYPGVQTVAEEAVAANGAPASAEDWFWLIDPLDGTKGFVRGGEAFTVNIALMHAGYPVAGVVTAPATATTWRTDTPGGGAFRRQYGEQQEGEAHAGAEWRPIKVRDRPQEGMALLSHSVTDEEAARLAARHGCTRWQGTDSSLKFCLIAEGRFDAYPRSGPTSEWDTAAGQAVLEAAGGRVLADDGQRLAYGKPKFLNGPFVAMGG</sequence>
<keyword evidence="6 9" id="KW-0378">Hydrolase</keyword>
<dbReference type="GO" id="GO:0050427">
    <property type="term" value="P:3'-phosphoadenosine 5'-phosphosulfate metabolic process"/>
    <property type="evidence" value="ECO:0007669"/>
    <property type="project" value="TreeGrafter"/>
</dbReference>
<dbReference type="HAMAP" id="MF_02095">
    <property type="entry name" value="CysQ"/>
    <property type="match status" value="1"/>
</dbReference>
<dbReference type="PANTHER" id="PTHR43028">
    <property type="entry name" value="3'(2'),5'-BISPHOSPHATE NUCLEOTIDASE 1"/>
    <property type="match status" value="1"/>
</dbReference>
<dbReference type="InterPro" id="IPR006240">
    <property type="entry name" value="CysQ"/>
</dbReference>
<dbReference type="EC" id="3.1.3.7" evidence="9"/>
<dbReference type="CDD" id="cd01638">
    <property type="entry name" value="CysQ"/>
    <property type="match status" value="1"/>
</dbReference>
<evidence type="ECO:0000256" key="4">
    <source>
        <dbReference type="ARBA" id="ARBA00022519"/>
    </source>
</evidence>
<keyword evidence="5 9" id="KW-0479">Metal-binding</keyword>
<dbReference type="SUPFAM" id="SSF56655">
    <property type="entry name" value="Carbohydrate phosphatase"/>
    <property type="match status" value="1"/>
</dbReference>
<protein>
    <recommendedName>
        <fullName evidence="9">3'(2'),5'-bisphosphate nucleotidase CysQ</fullName>
        <ecNumber evidence="9">3.1.3.7</ecNumber>
    </recommendedName>
    <alternativeName>
        <fullName evidence="9">3'(2'),5-bisphosphonucleoside 3'(2')-phosphohydrolase</fullName>
    </alternativeName>
    <alternativeName>
        <fullName evidence="9">3'-phosphoadenosine 5'-phosphate phosphatase</fullName>
        <shortName evidence="9">PAP phosphatase</shortName>
    </alternativeName>
</protein>
<dbReference type="GO" id="GO:0005886">
    <property type="term" value="C:plasma membrane"/>
    <property type="evidence" value="ECO:0007669"/>
    <property type="project" value="UniProtKB-SubCell"/>
</dbReference>
<comment type="subcellular location">
    <subcellularLocation>
        <location evidence="9">Cell inner membrane</location>
        <topology evidence="9">Peripheral membrane protein</topology>
        <orientation evidence="9">Cytoplasmic side</orientation>
    </subcellularLocation>
</comment>
<feature type="binding site" evidence="9">
    <location>
        <begin position="101"/>
        <end position="104"/>
    </location>
    <ligand>
        <name>substrate</name>
    </ligand>
</feature>
<feature type="binding site" evidence="9">
    <location>
        <position position="101"/>
    </location>
    <ligand>
        <name>Mg(2+)</name>
        <dbReference type="ChEBI" id="CHEBI:18420"/>
        <label>1</label>
    </ligand>
</feature>
<dbReference type="InterPro" id="IPR020583">
    <property type="entry name" value="Inositol_monoP_metal-BS"/>
</dbReference>
<name>A0A7W6A7S8_9CAUL</name>
<dbReference type="NCBIfam" id="TIGR01331">
    <property type="entry name" value="bisphos_cysQ"/>
    <property type="match status" value="1"/>
</dbReference>
<evidence type="ECO:0000313" key="12">
    <source>
        <dbReference type="Proteomes" id="UP000532936"/>
    </source>
</evidence>
<evidence type="ECO:0000256" key="8">
    <source>
        <dbReference type="ARBA" id="ARBA00023136"/>
    </source>
</evidence>
<dbReference type="Gene3D" id="3.30.540.10">
    <property type="entry name" value="Fructose-1,6-Bisphosphatase, subunit A, domain 1"/>
    <property type="match status" value="1"/>
</dbReference>
<dbReference type="InterPro" id="IPR050725">
    <property type="entry name" value="CysQ/Inositol_MonoPase"/>
</dbReference>
<feature type="binding site" evidence="10">
    <location>
        <position position="101"/>
    </location>
    <ligand>
        <name>Mg(2+)</name>
        <dbReference type="ChEBI" id="CHEBI:18420"/>
        <label>1</label>
        <note>catalytic</note>
    </ligand>
</feature>
<comment type="function">
    <text evidence="9">Converts adenosine-3',5'-bisphosphate (PAP) to AMP.</text>
</comment>
<dbReference type="AlphaFoldDB" id="A0A7W6A7S8"/>
<feature type="binding site" evidence="9">
    <location>
        <position position="99"/>
    </location>
    <ligand>
        <name>Mg(2+)</name>
        <dbReference type="ChEBI" id="CHEBI:18420"/>
        <label>1</label>
    </ligand>
</feature>
<evidence type="ECO:0000256" key="2">
    <source>
        <dbReference type="ARBA" id="ARBA00005289"/>
    </source>
</evidence>
<feature type="binding site" evidence="9">
    <location>
        <position position="102"/>
    </location>
    <ligand>
        <name>Mg(2+)</name>
        <dbReference type="ChEBI" id="CHEBI:18420"/>
        <label>2</label>
    </ligand>
</feature>
<feature type="binding site" evidence="10">
    <location>
        <position position="99"/>
    </location>
    <ligand>
        <name>Mg(2+)</name>
        <dbReference type="ChEBI" id="CHEBI:18420"/>
        <label>1</label>
        <note>catalytic</note>
    </ligand>
</feature>
<dbReference type="GO" id="GO:0046854">
    <property type="term" value="P:phosphatidylinositol phosphate biosynthetic process"/>
    <property type="evidence" value="ECO:0007669"/>
    <property type="project" value="InterPro"/>
</dbReference>
<accession>A0A7W6A7S8</accession>
<evidence type="ECO:0000256" key="7">
    <source>
        <dbReference type="ARBA" id="ARBA00022842"/>
    </source>
</evidence>
<evidence type="ECO:0000256" key="1">
    <source>
        <dbReference type="ARBA" id="ARBA00001625"/>
    </source>
</evidence>
<evidence type="ECO:0000313" key="11">
    <source>
        <dbReference type="EMBL" id="MBB3873726.1"/>
    </source>
</evidence>
<feature type="binding site" evidence="10">
    <location>
        <position position="79"/>
    </location>
    <ligand>
        <name>Mg(2+)</name>
        <dbReference type="ChEBI" id="CHEBI:18420"/>
        <label>1</label>
        <note>catalytic</note>
    </ligand>
</feature>
<gene>
    <name evidence="9" type="primary">cysQ</name>
    <name evidence="11" type="ORF">GGR11_003292</name>
</gene>
<dbReference type="GO" id="GO:0000103">
    <property type="term" value="P:sulfate assimilation"/>
    <property type="evidence" value="ECO:0007669"/>
    <property type="project" value="TreeGrafter"/>
</dbReference>
<feature type="binding site" evidence="10">
    <location>
        <position position="235"/>
    </location>
    <ligand>
        <name>Mg(2+)</name>
        <dbReference type="ChEBI" id="CHEBI:18420"/>
        <label>1</label>
        <note>catalytic</note>
    </ligand>
</feature>
<comment type="cofactor">
    <cofactor evidence="9 10">
        <name>Mg(2+)</name>
        <dbReference type="ChEBI" id="CHEBI:18420"/>
    </cofactor>
</comment>
<dbReference type="PROSITE" id="PS00629">
    <property type="entry name" value="IMP_1"/>
    <property type="match status" value="1"/>
</dbReference>
<feature type="binding site" evidence="9">
    <location>
        <position position="79"/>
    </location>
    <ligand>
        <name>Mg(2+)</name>
        <dbReference type="ChEBI" id="CHEBI:18420"/>
        <label>1</label>
    </ligand>
</feature>
<evidence type="ECO:0000256" key="5">
    <source>
        <dbReference type="ARBA" id="ARBA00022723"/>
    </source>
</evidence>
<keyword evidence="3 9" id="KW-1003">Cell membrane</keyword>
<keyword evidence="4 9" id="KW-0997">Cell inner membrane</keyword>
<evidence type="ECO:0000256" key="3">
    <source>
        <dbReference type="ARBA" id="ARBA00022475"/>
    </source>
</evidence>
<dbReference type="GO" id="GO:0000287">
    <property type="term" value="F:magnesium ion binding"/>
    <property type="evidence" value="ECO:0007669"/>
    <property type="project" value="UniProtKB-UniRule"/>
</dbReference>
<evidence type="ECO:0000256" key="6">
    <source>
        <dbReference type="ARBA" id="ARBA00022801"/>
    </source>
</evidence>
<dbReference type="PROSITE" id="PS00630">
    <property type="entry name" value="IMP_2"/>
    <property type="match status" value="1"/>
</dbReference>
<feature type="binding site" evidence="9">
    <location>
        <position position="99"/>
    </location>
    <ligand>
        <name>Mg(2+)</name>
        <dbReference type="ChEBI" id="CHEBI:18420"/>
        <label>2</label>
    </ligand>
</feature>
<feature type="binding site" evidence="9">
    <location>
        <position position="79"/>
    </location>
    <ligand>
        <name>substrate</name>
    </ligand>
</feature>
<dbReference type="Pfam" id="PF00459">
    <property type="entry name" value="Inositol_P"/>
    <property type="match status" value="1"/>
</dbReference>
<keyword evidence="8 9" id="KW-0472">Membrane</keyword>
<dbReference type="GO" id="GO:0008441">
    <property type="term" value="F:3'(2'),5'-bisphosphate nucleotidase activity"/>
    <property type="evidence" value="ECO:0007669"/>
    <property type="project" value="UniProtKB-UniRule"/>
</dbReference>
<comment type="catalytic activity">
    <reaction evidence="1 9">
        <text>adenosine 3',5'-bisphosphate + H2O = AMP + phosphate</text>
        <dbReference type="Rhea" id="RHEA:10040"/>
        <dbReference type="ChEBI" id="CHEBI:15377"/>
        <dbReference type="ChEBI" id="CHEBI:43474"/>
        <dbReference type="ChEBI" id="CHEBI:58343"/>
        <dbReference type="ChEBI" id="CHEBI:456215"/>
        <dbReference type="EC" id="3.1.3.7"/>
    </reaction>
</comment>
<feature type="binding site" evidence="9">
    <location>
        <position position="235"/>
    </location>
    <ligand>
        <name>Mg(2+)</name>
        <dbReference type="ChEBI" id="CHEBI:18420"/>
        <label>2</label>
    </ligand>
</feature>
<comment type="similarity">
    <text evidence="2 9">Belongs to the inositol monophosphatase superfamily. CysQ family.</text>
</comment>
<dbReference type="InterPro" id="IPR020550">
    <property type="entry name" value="Inositol_monophosphatase_CS"/>
</dbReference>
<dbReference type="Proteomes" id="UP000532936">
    <property type="component" value="Unassembled WGS sequence"/>
</dbReference>
<dbReference type="EMBL" id="JACIDA010000004">
    <property type="protein sequence ID" value="MBB3873726.1"/>
    <property type="molecule type" value="Genomic_DNA"/>
</dbReference>
<keyword evidence="7 9" id="KW-0460">Magnesium</keyword>
<proteinExistence type="inferred from homology"/>
<organism evidence="11 12">
    <name type="scientific">Brevundimonas mediterranea</name>
    <dbReference type="NCBI Taxonomy" id="74329"/>
    <lineage>
        <taxon>Bacteria</taxon>
        <taxon>Pseudomonadati</taxon>
        <taxon>Pseudomonadota</taxon>
        <taxon>Alphaproteobacteria</taxon>
        <taxon>Caulobacterales</taxon>
        <taxon>Caulobacteraceae</taxon>
        <taxon>Brevundimonas</taxon>
    </lineage>
</organism>
<feature type="binding site" evidence="10">
    <location>
        <position position="102"/>
    </location>
    <ligand>
        <name>Mg(2+)</name>
        <dbReference type="ChEBI" id="CHEBI:18420"/>
        <label>1</label>
        <note>catalytic</note>
    </ligand>
</feature>
<dbReference type="PRINTS" id="PR00377">
    <property type="entry name" value="IMPHPHTASES"/>
</dbReference>